<comment type="caution">
    <text evidence="3">The sequence shown here is derived from an EMBL/GenBank/DDBJ whole genome shotgun (WGS) entry which is preliminary data.</text>
</comment>
<dbReference type="InterPro" id="IPR027954">
    <property type="entry name" value="Transcobalamin-like_C"/>
</dbReference>
<dbReference type="RefSeq" id="WP_236335955.1">
    <property type="nucleotide sequence ID" value="NZ_CAKMMG010000007.1"/>
</dbReference>
<dbReference type="InterPro" id="IPR001330">
    <property type="entry name" value="Prenyltrans"/>
</dbReference>
<feature type="domain" description="SLH" evidence="2">
    <location>
        <begin position="1602"/>
        <end position="1665"/>
    </location>
</feature>
<accession>A0ABN8GQH8</accession>
<dbReference type="PANTHER" id="PTHR10559:SF18">
    <property type="entry name" value="TRANSCOBALAMIN II"/>
    <property type="match status" value="1"/>
</dbReference>
<evidence type="ECO:0000313" key="4">
    <source>
        <dbReference type="Proteomes" id="UP000838324"/>
    </source>
</evidence>
<evidence type="ECO:0000256" key="1">
    <source>
        <dbReference type="ARBA" id="ARBA00022737"/>
    </source>
</evidence>
<keyword evidence="4" id="KW-1185">Reference proteome</keyword>
<evidence type="ECO:0000313" key="3">
    <source>
        <dbReference type="EMBL" id="CAH1215542.1"/>
    </source>
</evidence>
<dbReference type="CDD" id="cd00688">
    <property type="entry name" value="ISOPREN_C2_like"/>
    <property type="match status" value="2"/>
</dbReference>
<name>A0ABN8GQH8_9BACL</name>
<dbReference type="Proteomes" id="UP000838324">
    <property type="component" value="Unassembled WGS sequence"/>
</dbReference>
<feature type="domain" description="SLH" evidence="2">
    <location>
        <begin position="1538"/>
        <end position="1601"/>
    </location>
</feature>
<sequence>MKRMFPVKFFRLGLALLLVISIIGAAIVPSGQAAVAAESSPAVLGTDTVTDTVYAAAGQISATEATYKTAEYILDSGVTSEWQAIGLAQAGYRVPDSYVQSLTQQVQTAGGSYSSVTEYARIVLAVKAVGADPADFAGNGSTAGYNLLERIYNNEKISGQTLNYPVYALLALDSGNYTLPGNAKWTKAALLTEILSKQNADGGFALNSGASEPDITAMALTALSAYKSDPAVVTAGQKAVAWLSATQDSKGGYGDNSESAAQVIIGLTSFGIDPAGAQFTKNGADLVGRLLSFQTSSGGFIHNSGGSINPFATEQGLQALVAYNLFSGGSNGKLYDFTKPAAQNPLVYVPLVIEGPQGTLGQGNAYAANALEALEKVAAQKGLAIKNPSGSYVTGIGNVFAGTYGGWDGWMYAVVRGGQWLNPDVGMKDFKLKDSDRVIVYYAGSDTQLVESVTLSKAQPGEEEPFTVTVNQIKWVWDNTTFTSSPVISKAAGVEVAIGDQKAVTDKDGKAEFTTGVAAGDYTLTVTGYVAGAAPKVAKYTQAITVISKNVSAYLAVEGPDKTVAEGTIKAANVLAALKKLTASQSIPLQITDSAYGSYVSGIAGIANGTRDAYWNFVVLRSGEWIYPSVGMGDFELQAADKVLVYFGGTTTQIVDKVETSPLQPKPGEPFTIKVTQKKWVWNKTTSTSDPVVSPAAGVQVTLAGTTLTTDNQGQAVVEKGLSSKIYTVAVTGYVGGAAPKVVRYTQSLKVAPGNVSAELSIEGPQGPLAEGTLDAYNAFDALQQLAASSGIPLQSTESSYGIFVWGIGGIENGTYSPADYWGFAVSRGGKWIYPDVGLNDFVLQPSDKVLVYYTGANTQVVNSLAVSTAQPKSGEAFTVTVEQIKWVWNNETYTSDPVISKAAGVQVSAGEVTVTTNAEGVASFQQGLPAGSYTLAVTGYVEGKTPNIARYTQRLTVIDPPTATISVIGDSVKGTILPGTTVILNDGETAYSLLVRQLGSKVVSSGTGSDIYIRSIDGLGEGDRGPESGWMYSVNGEFPNYSAASYKLSNGDTVAWRYTVKNGDLGGNVSGSGSAGTITGVDITADNTLPLNQVGQTTIVSGTVMTAAEAAALKQQLASNLVSLNQDVTPAAAASLKDSGGEVELKLPAGAVSGTVKINVRESSSNRPELVSGLYDFKPDGTKFLKPANLLIKIPVTAANPTNLALAWLDETTGSWIPVPASLDLKTGIITGQVSHFTTYAVVDRSKFEPKQDQLRSDIAATAAKVAAAGELSDWQALGLARSGHTVPAGYLSGVKEQLAASQGEFRKVTDYERLVLAVAAAGGDPQSIGGGGYNLIEKIYNNDKMASQGSNGLIFGLIALDIGSYSVPAGALWTKERLIQSILGLQSKDGGFPLTAGGTDDVDLTAMAVTALSSHTAQTAVQTALDKAVTWLSQQQLENGGYKLSGVENSESTAQVIIALSAAGVGPGDARFVKAKGGLLSHLASFRQADGGYAHAAGQPENSLATEQALLALTAYNRFLTGDSKLFSISPASDRSIVFIDEDRISSWARDAVYAAYDQGLMKGVSETHLVFAPQQQLTRAEFAALLLRLMNQEPSAAAAAPVFSDVKQGAWYYGAVLKAKELGIISGVTDALFNPNEVVTRQDMAVMISRAFKLETGAAAPVQAGAFTDESRISSYALSAVRAVVERGYMTGFNGAFDPKTEVSREMAAVVAVRLP</sequence>
<dbReference type="InterPro" id="IPR051588">
    <property type="entry name" value="Cobalamin_Transport"/>
</dbReference>
<dbReference type="InterPro" id="IPR008930">
    <property type="entry name" value="Terpenoid_cyclase/PrenylTrfase"/>
</dbReference>
<proteinExistence type="predicted"/>
<dbReference type="SUPFAM" id="SSF48239">
    <property type="entry name" value="Terpenoid cyclases/Protein prenyltransferases"/>
    <property type="match status" value="2"/>
</dbReference>
<dbReference type="Pfam" id="PF00432">
    <property type="entry name" value="Prenyltrans"/>
    <property type="match status" value="2"/>
</dbReference>
<dbReference type="PANTHER" id="PTHR10559">
    <property type="entry name" value="TRANSCOBALAMIN-1/GASTRIC INTRINSIC FACTOR"/>
    <property type="match status" value="1"/>
</dbReference>
<gene>
    <name evidence="3" type="ORF">PAECIP111892_04118</name>
</gene>
<protein>
    <recommendedName>
        <fullName evidence="2">SLH domain-containing protein</fullName>
    </recommendedName>
</protein>
<dbReference type="PROSITE" id="PS51272">
    <property type="entry name" value="SLH"/>
    <property type="match status" value="3"/>
</dbReference>
<evidence type="ECO:0000259" key="2">
    <source>
        <dbReference type="PROSITE" id="PS51272"/>
    </source>
</evidence>
<dbReference type="Gene3D" id="1.50.10.20">
    <property type="match status" value="2"/>
</dbReference>
<dbReference type="EMBL" id="CAKMMG010000007">
    <property type="protein sequence ID" value="CAH1215542.1"/>
    <property type="molecule type" value="Genomic_DNA"/>
</dbReference>
<keyword evidence="1" id="KW-0677">Repeat</keyword>
<dbReference type="Pfam" id="PF14478">
    <property type="entry name" value="DUF4430"/>
    <property type="match status" value="1"/>
</dbReference>
<feature type="domain" description="SLH" evidence="2">
    <location>
        <begin position="1667"/>
        <end position="1719"/>
    </location>
</feature>
<organism evidence="3 4">
    <name type="scientific">Paenibacillus auburnensis</name>
    <dbReference type="NCBI Taxonomy" id="2905649"/>
    <lineage>
        <taxon>Bacteria</taxon>
        <taxon>Bacillati</taxon>
        <taxon>Bacillota</taxon>
        <taxon>Bacilli</taxon>
        <taxon>Bacillales</taxon>
        <taxon>Paenibacillaceae</taxon>
        <taxon>Paenibacillus</taxon>
    </lineage>
</organism>
<dbReference type="Pfam" id="PF00395">
    <property type="entry name" value="SLH"/>
    <property type="match status" value="3"/>
</dbReference>
<dbReference type="InterPro" id="IPR001119">
    <property type="entry name" value="SLH_dom"/>
</dbReference>
<dbReference type="Gene3D" id="2.170.130.30">
    <property type="match status" value="3"/>
</dbReference>
<reference evidence="3" key="1">
    <citation type="submission" date="2022-01" db="EMBL/GenBank/DDBJ databases">
        <authorList>
            <person name="Criscuolo A."/>
        </authorList>
    </citation>
    <scope>NUCLEOTIDE SEQUENCE</scope>
    <source>
        <strain evidence="3">CIP111892</strain>
    </source>
</reference>